<gene>
    <name evidence="9" type="ORF">ENP94_01060</name>
</gene>
<dbReference type="GO" id="GO:0004352">
    <property type="term" value="F:glutamate dehydrogenase (NAD+) activity"/>
    <property type="evidence" value="ECO:0007669"/>
    <property type="project" value="TreeGrafter"/>
</dbReference>
<evidence type="ECO:0000259" key="8">
    <source>
        <dbReference type="SMART" id="SM00839"/>
    </source>
</evidence>
<comment type="caution">
    <text evidence="9">The sequence shown here is derived from an EMBL/GenBank/DDBJ whole genome shotgun (WGS) entry which is preliminary data.</text>
</comment>
<reference evidence="9" key="1">
    <citation type="journal article" date="2020" name="mSystems">
        <title>Genome- and Community-Level Interaction Insights into Carbon Utilization and Element Cycling Functions of Hydrothermarchaeota in Hydrothermal Sediment.</title>
        <authorList>
            <person name="Zhou Z."/>
            <person name="Liu Y."/>
            <person name="Xu W."/>
            <person name="Pan J."/>
            <person name="Luo Z.H."/>
            <person name="Li M."/>
        </authorList>
    </citation>
    <scope>NUCLEOTIDE SEQUENCE [LARGE SCALE GENOMIC DNA]</scope>
    <source>
        <strain evidence="9">SpSt-265</strain>
    </source>
</reference>
<dbReference type="Pfam" id="PF02812">
    <property type="entry name" value="ELFV_dehydrog_N"/>
    <property type="match status" value="1"/>
</dbReference>
<dbReference type="InterPro" id="IPR006097">
    <property type="entry name" value="Glu/Leu/Phe/Val/Trp_DH_dimer"/>
</dbReference>
<dbReference type="GO" id="GO:0006538">
    <property type="term" value="P:L-glutamate catabolic process"/>
    <property type="evidence" value="ECO:0007669"/>
    <property type="project" value="TreeGrafter"/>
</dbReference>
<feature type="domain" description="Glutamate/phenylalanine/leucine/valine/L-tryptophan dehydrogenase C-terminal" evidence="8">
    <location>
        <begin position="207"/>
        <end position="437"/>
    </location>
</feature>
<dbReference type="AlphaFoldDB" id="A0A7C1SDA3"/>
<keyword evidence="5" id="KW-0520">NAD</keyword>
<evidence type="ECO:0000256" key="4">
    <source>
        <dbReference type="PIRSR" id="PIRSR000185-1"/>
    </source>
</evidence>
<evidence type="ECO:0000313" key="9">
    <source>
        <dbReference type="EMBL" id="HEA86584.1"/>
    </source>
</evidence>
<feature type="binding site" evidence="5">
    <location>
        <position position="90"/>
    </location>
    <ligand>
        <name>substrate</name>
    </ligand>
</feature>
<dbReference type="PANTHER" id="PTHR11606">
    <property type="entry name" value="GLUTAMATE DEHYDROGENASE"/>
    <property type="match status" value="1"/>
</dbReference>
<dbReference type="EMBL" id="DSLG01000002">
    <property type="protein sequence ID" value="HEA86584.1"/>
    <property type="molecule type" value="Genomic_DNA"/>
</dbReference>
<dbReference type="SMART" id="SM00839">
    <property type="entry name" value="ELFV_dehydrog"/>
    <property type="match status" value="1"/>
</dbReference>
<dbReference type="PRINTS" id="PR00082">
    <property type="entry name" value="GLFDHDRGNASE"/>
</dbReference>
<dbReference type="FunFam" id="3.40.50.10860:FF:000003">
    <property type="entry name" value="Glutamate dehydrogenase"/>
    <property type="match status" value="1"/>
</dbReference>
<dbReference type="InterPro" id="IPR033524">
    <property type="entry name" value="Glu/Leu/Phe/Val_DH_AS"/>
</dbReference>
<feature type="site" description="Important for catalysis" evidence="6">
    <location>
        <position position="166"/>
    </location>
</feature>
<feature type="binding site" evidence="5">
    <location>
        <position position="214"/>
    </location>
    <ligand>
        <name>NAD(+)</name>
        <dbReference type="ChEBI" id="CHEBI:57540"/>
    </ligand>
</feature>
<dbReference type="GO" id="GO:0000166">
    <property type="term" value="F:nucleotide binding"/>
    <property type="evidence" value="ECO:0007669"/>
    <property type="project" value="UniProtKB-KW"/>
</dbReference>
<dbReference type="Gene3D" id="3.40.50.10860">
    <property type="entry name" value="Leucine Dehydrogenase, chain A, domain 1"/>
    <property type="match status" value="1"/>
</dbReference>
<evidence type="ECO:0000256" key="1">
    <source>
        <dbReference type="ARBA" id="ARBA00006382"/>
    </source>
</evidence>
<evidence type="ECO:0000256" key="2">
    <source>
        <dbReference type="ARBA" id="ARBA00023002"/>
    </source>
</evidence>
<dbReference type="SUPFAM" id="SSF53223">
    <property type="entry name" value="Aminoacid dehydrogenase-like, N-terminal domain"/>
    <property type="match status" value="1"/>
</dbReference>
<feature type="binding site" evidence="5">
    <location>
        <position position="373"/>
    </location>
    <ligand>
        <name>substrate</name>
    </ligand>
</feature>
<dbReference type="Pfam" id="PF00208">
    <property type="entry name" value="ELFV_dehydrog"/>
    <property type="match status" value="1"/>
</dbReference>
<accession>A0A7C1SDA3</accession>
<dbReference type="InterPro" id="IPR006096">
    <property type="entry name" value="Glu/Leu/Phe/Val/Trp_DH_C"/>
</dbReference>
<protein>
    <recommendedName>
        <fullName evidence="3">Glutamate dehydrogenase</fullName>
    </recommendedName>
</protein>
<dbReference type="InterPro" id="IPR014362">
    <property type="entry name" value="Glu_DH"/>
</dbReference>
<proteinExistence type="inferred from homology"/>
<evidence type="ECO:0000256" key="6">
    <source>
        <dbReference type="PIRSR" id="PIRSR000185-3"/>
    </source>
</evidence>
<dbReference type="Gene3D" id="3.40.50.720">
    <property type="entry name" value="NAD(P)-binding Rossmann-like Domain"/>
    <property type="match status" value="1"/>
</dbReference>
<feature type="active site" description="Proton donor" evidence="4">
    <location>
        <position position="126"/>
    </location>
</feature>
<evidence type="ECO:0000256" key="3">
    <source>
        <dbReference type="PIRNR" id="PIRNR000185"/>
    </source>
</evidence>
<keyword evidence="2 3" id="KW-0560">Oxidoreductase</keyword>
<dbReference type="SUPFAM" id="SSF51735">
    <property type="entry name" value="NAD(P)-binding Rossmann-fold domains"/>
    <property type="match status" value="1"/>
</dbReference>
<sequence>MAINTRSSVRIKPTYKQTAPEKKRRSVYEDVVSQFNRAADIMNLDSGVRKILGTTMNEVVVHFPVKMDDGRIEVFTGYRVQHNNALGPFKGGLRYHPAVDIDEVRALATWMTWKSAIVNIPFGGAKGGIQLDPTNYSVAELERITRRFTYALGNTIGPDYDIPAPDVNTNPQIMAWILDTYQSMMPAFERHRCLGVVTGKPIESGGSVGRDKATGQGVVYLIHEWAKDHNFDLSKATYIVQGFGNVGSWSARLMKPLGAKLIAVEDVTGAIADPEGIDPEDLTRYVLENRGVKGYPKAKPISHIEFLRTRADIFIPAALENQITAETAPLLNVRLVAEGANGPTDPEGDAILNQRGIDVLPDILCNSGGVIVSYFEWLQNKRSEFWDLQEVDCKLYKKIVGGYQRVKEAVSKYRVNWRTAAYIVALARLEKVYKERGIFP</sequence>
<dbReference type="InterPro" id="IPR006095">
    <property type="entry name" value="Glu/Leu/Phe/Val/Trp_DH"/>
</dbReference>
<feature type="binding site" evidence="5">
    <location>
        <position position="114"/>
    </location>
    <ligand>
        <name>substrate</name>
    </ligand>
</feature>
<dbReference type="PANTHER" id="PTHR11606:SF13">
    <property type="entry name" value="GLUTAMATE DEHYDROGENASE 1, MITOCHONDRIAL"/>
    <property type="match status" value="1"/>
</dbReference>
<comment type="similarity">
    <text evidence="1 3 7">Belongs to the Glu/Leu/Phe/Val dehydrogenases family.</text>
</comment>
<dbReference type="InterPro" id="IPR036291">
    <property type="entry name" value="NAD(P)-bd_dom_sf"/>
</dbReference>
<evidence type="ECO:0000256" key="5">
    <source>
        <dbReference type="PIRSR" id="PIRSR000185-2"/>
    </source>
</evidence>
<dbReference type="PROSITE" id="PS00074">
    <property type="entry name" value="GLFV_DEHYDROGENASE"/>
    <property type="match status" value="1"/>
</dbReference>
<dbReference type="CDD" id="cd01076">
    <property type="entry name" value="NAD_bind_1_Glu_DH"/>
    <property type="match status" value="1"/>
</dbReference>
<dbReference type="InterPro" id="IPR046346">
    <property type="entry name" value="Aminoacid_DH-like_N_sf"/>
</dbReference>
<feature type="binding site" evidence="5">
    <location>
        <position position="245"/>
    </location>
    <ligand>
        <name>NAD(+)</name>
        <dbReference type="ChEBI" id="CHEBI:57540"/>
    </ligand>
</feature>
<dbReference type="InterPro" id="IPR033922">
    <property type="entry name" value="NAD_bind_Glu_DH"/>
</dbReference>
<dbReference type="PIRSF" id="PIRSF000185">
    <property type="entry name" value="Glu_DH"/>
    <property type="match status" value="1"/>
</dbReference>
<keyword evidence="5" id="KW-0547">Nucleotide-binding</keyword>
<name>A0A7C1SDA3_UNCW3</name>
<evidence type="ECO:0000256" key="7">
    <source>
        <dbReference type="RuleBase" id="RU004417"/>
    </source>
</evidence>
<organism evidence="9">
    <name type="scientific">candidate division WOR-3 bacterium</name>
    <dbReference type="NCBI Taxonomy" id="2052148"/>
    <lineage>
        <taxon>Bacteria</taxon>
        <taxon>Bacteria division WOR-3</taxon>
    </lineage>
</organism>